<evidence type="ECO:0000313" key="1">
    <source>
        <dbReference type="EMBL" id="ETM42576.1"/>
    </source>
</evidence>
<dbReference type="Proteomes" id="UP000054532">
    <property type="component" value="Unassembled WGS sequence"/>
</dbReference>
<sequence>MCKHMAPHQAASLASGTGHLLTRCVSENLFSRCIFLRSHQCQTKCEGCEEMPPILLLTVVGPRSSGPHSTVSYQLLCKCQALPSARAVTRYYSKEFEFVHRVGSPLNLRQNIKRR</sequence>
<proteinExistence type="predicted"/>
<dbReference type="AlphaFoldDB" id="W2N1T6"/>
<organism evidence="1">
    <name type="scientific">Phytophthora nicotianae</name>
    <name type="common">Potato buckeye rot agent</name>
    <name type="synonym">Phytophthora parasitica</name>
    <dbReference type="NCBI Taxonomy" id="4792"/>
    <lineage>
        <taxon>Eukaryota</taxon>
        <taxon>Sar</taxon>
        <taxon>Stramenopiles</taxon>
        <taxon>Oomycota</taxon>
        <taxon>Peronosporomycetes</taxon>
        <taxon>Peronosporales</taxon>
        <taxon>Peronosporaceae</taxon>
        <taxon>Phytophthora</taxon>
    </lineage>
</organism>
<protein>
    <submittedName>
        <fullName evidence="1">Uncharacterized protein</fullName>
    </submittedName>
</protein>
<accession>W2N1T6</accession>
<reference evidence="1" key="1">
    <citation type="submission" date="2013-11" db="EMBL/GenBank/DDBJ databases">
        <title>The Genome Sequence of Phytophthora parasitica IAC_01/95.</title>
        <authorList>
            <consortium name="The Broad Institute Genomics Platform"/>
            <person name="Russ C."/>
            <person name="Tyler B."/>
            <person name="Panabieres F."/>
            <person name="Shan W."/>
            <person name="Tripathy S."/>
            <person name="Grunwald N."/>
            <person name="Machado M."/>
            <person name="Johnson C.S."/>
            <person name="Arredondo F."/>
            <person name="Hong C."/>
            <person name="Coffey M."/>
            <person name="Young S.K."/>
            <person name="Zeng Q."/>
            <person name="Gargeya S."/>
            <person name="Fitzgerald M."/>
            <person name="Abouelleil A."/>
            <person name="Alvarado L."/>
            <person name="Chapman S.B."/>
            <person name="Gainer-Dewar J."/>
            <person name="Goldberg J."/>
            <person name="Griggs A."/>
            <person name="Gujja S."/>
            <person name="Hansen M."/>
            <person name="Howarth C."/>
            <person name="Imamovic A."/>
            <person name="Ireland A."/>
            <person name="Larimer J."/>
            <person name="McCowan C."/>
            <person name="Murphy C."/>
            <person name="Pearson M."/>
            <person name="Poon T.W."/>
            <person name="Priest M."/>
            <person name="Roberts A."/>
            <person name="Saif S."/>
            <person name="Shea T."/>
            <person name="Sykes S."/>
            <person name="Wortman J."/>
            <person name="Nusbaum C."/>
            <person name="Birren B."/>
        </authorList>
    </citation>
    <scope>NUCLEOTIDE SEQUENCE [LARGE SCALE GENOMIC DNA]</scope>
    <source>
        <strain evidence="1">IAC_01/95</strain>
    </source>
</reference>
<dbReference type="EMBL" id="KI693780">
    <property type="protein sequence ID" value="ETM42576.1"/>
    <property type="molecule type" value="Genomic_DNA"/>
</dbReference>
<name>W2N1T6_PHYNI</name>
<dbReference type="VEuPathDB" id="FungiDB:PPTG_23397"/>
<gene>
    <name evidence="1" type="ORF">L914_11776</name>
</gene>